<dbReference type="InterPro" id="IPR019823">
    <property type="entry name" value="Mechanosensitive_channel_CS"/>
</dbReference>
<dbReference type="PROSITE" id="PS01327">
    <property type="entry name" value="MSCL"/>
    <property type="match status" value="1"/>
</dbReference>
<dbReference type="InterPro" id="IPR001185">
    <property type="entry name" value="MS_channel"/>
</dbReference>
<evidence type="ECO:0000256" key="1">
    <source>
        <dbReference type="ARBA" id="ARBA00004651"/>
    </source>
</evidence>
<dbReference type="InterPro" id="IPR037673">
    <property type="entry name" value="MSC/AndL"/>
</dbReference>
<dbReference type="PRINTS" id="PR01264">
    <property type="entry name" value="MECHCHANNEL"/>
</dbReference>
<dbReference type="NCBIfam" id="TIGR00220">
    <property type="entry name" value="mscL"/>
    <property type="match status" value="1"/>
</dbReference>
<evidence type="ECO:0000256" key="5">
    <source>
        <dbReference type="ARBA" id="ARBA00022692"/>
    </source>
</evidence>
<reference evidence="11 12" key="1">
    <citation type="submission" date="2020-08" db="EMBL/GenBank/DDBJ databases">
        <title>Genomic Encyclopedia of Type Strains, Phase IV (KMG-IV): sequencing the most valuable type-strain genomes for metagenomic binning, comparative biology and taxonomic classification.</title>
        <authorList>
            <person name="Goeker M."/>
        </authorList>
    </citation>
    <scope>NUCLEOTIDE SEQUENCE [LARGE SCALE GENOMIC DNA]</scope>
    <source>
        <strain evidence="11 12">DSM 25799</strain>
    </source>
</reference>
<keyword evidence="8 10" id="KW-0472">Membrane</keyword>
<evidence type="ECO:0000256" key="6">
    <source>
        <dbReference type="ARBA" id="ARBA00022989"/>
    </source>
</evidence>
<dbReference type="SUPFAM" id="SSF81330">
    <property type="entry name" value="Gated mechanosensitive channel"/>
    <property type="match status" value="1"/>
</dbReference>
<comment type="caution">
    <text evidence="11">The sequence shown here is derived from an EMBL/GenBank/DDBJ whole genome shotgun (WGS) entry which is preliminary data.</text>
</comment>
<keyword evidence="7 10" id="KW-0406">Ion transport</keyword>
<dbReference type="Pfam" id="PF01741">
    <property type="entry name" value="MscL"/>
    <property type="match status" value="1"/>
</dbReference>
<keyword evidence="4 10" id="KW-1003">Cell membrane</keyword>
<dbReference type="Gene3D" id="1.10.1200.120">
    <property type="entry name" value="Large-conductance mechanosensitive channel, MscL, domain 1"/>
    <property type="match status" value="1"/>
</dbReference>
<keyword evidence="12" id="KW-1185">Reference proteome</keyword>
<evidence type="ECO:0000256" key="8">
    <source>
        <dbReference type="ARBA" id="ARBA00023136"/>
    </source>
</evidence>
<sequence>MADKGKNTLEEFKEFIARGNVIDMAVGVIMGSAFGSIVTSLVNDLLMPVIGMLIGGIDFTSLCITVGSAKLNYGNLIQSIVNFLIIAWCIFSFMKAVQRFQKKKEEEAPAPDENTVLLQEIRDLLKEQNQK</sequence>
<name>A0A7W8CWZ3_9FIRM</name>
<keyword evidence="6 10" id="KW-1133">Transmembrane helix</keyword>
<evidence type="ECO:0000256" key="10">
    <source>
        <dbReference type="HAMAP-Rule" id="MF_00115"/>
    </source>
</evidence>
<dbReference type="PANTHER" id="PTHR30266:SF2">
    <property type="entry name" value="LARGE-CONDUCTANCE MECHANOSENSITIVE CHANNEL"/>
    <property type="match status" value="1"/>
</dbReference>
<protein>
    <recommendedName>
        <fullName evidence="10">Large-conductance mechanosensitive channel</fullName>
    </recommendedName>
</protein>
<dbReference type="EMBL" id="JACHHK010000003">
    <property type="protein sequence ID" value="MBB5182851.1"/>
    <property type="molecule type" value="Genomic_DNA"/>
</dbReference>
<comment type="function">
    <text evidence="10">Channel that opens in response to stretch forces in the membrane lipid bilayer. May participate in the regulation of osmotic pressure changes within the cell.</text>
</comment>
<evidence type="ECO:0000256" key="7">
    <source>
        <dbReference type="ARBA" id="ARBA00023065"/>
    </source>
</evidence>
<feature type="transmembrane region" description="Helical" evidence="10">
    <location>
        <begin position="21"/>
        <end position="42"/>
    </location>
</feature>
<evidence type="ECO:0000256" key="9">
    <source>
        <dbReference type="ARBA" id="ARBA00023303"/>
    </source>
</evidence>
<accession>A0A7W8CWZ3</accession>
<keyword evidence="3 10" id="KW-0813">Transport</keyword>
<keyword evidence="5 10" id="KW-0812">Transmembrane</keyword>
<dbReference type="HAMAP" id="MF_00115">
    <property type="entry name" value="MscL"/>
    <property type="match status" value="1"/>
</dbReference>
<dbReference type="GO" id="GO:0005886">
    <property type="term" value="C:plasma membrane"/>
    <property type="evidence" value="ECO:0007669"/>
    <property type="project" value="UniProtKB-SubCell"/>
</dbReference>
<evidence type="ECO:0000313" key="11">
    <source>
        <dbReference type="EMBL" id="MBB5182851.1"/>
    </source>
</evidence>
<gene>
    <name evidence="10" type="primary">mscL</name>
    <name evidence="11" type="ORF">HNQ47_000871</name>
</gene>
<evidence type="ECO:0000313" key="12">
    <source>
        <dbReference type="Proteomes" id="UP000539953"/>
    </source>
</evidence>
<dbReference type="PANTHER" id="PTHR30266">
    <property type="entry name" value="MECHANOSENSITIVE CHANNEL MSCL"/>
    <property type="match status" value="1"/>
</dbReference>
<dbReference type="InterPro" id="IPR036019">
    <property type="entry name" value="MscL_channel"/>
</dbReference>
<evidence type="ECO:0000256" key="2">
    <source>
        <dbReference type="ARBA" id="ARBA00007254"/>
    </source>
</evidence>
<dbReference type="AlphaFoldDB" id="A0A7W8CWZ3"/>
<feature type="transmembrane region" description="Helical" evidence="10">
    <location>
        <begin position="76"/>
        <end position="94"/>
    </location>
</feature>
<proteinExistence type="inferred from homology"/>
<keyword evidence="9 10" id="KW-0407">Ion channel</keyword>
<comment type="subcellular location">
    <subcellularLocation>
        <location evidence="1 10">Cell membrane</location>
        <topology evidence="1 10">Multi-pass membrane protein</topology>
    </subcellularLocation>
</comment>
<comment type="similarity">
    <text evidence="2 10">Belongs to the MscL family.</text>
</comment>
<evidence type="ECO:0000256" key="4">
    <source>
        <dbReference type="ARBA" id="ARBA00022475"/>
    </source>
</evidence>
<comment type="subunit">
    <text evidence="10">Homopentamer.</text>
</comment>
<dbReference type="GO" id="GO:0008381">
    <property type="term" value="F:mechanosensitive monoatomic ion channel activity"/>
    <property type="evidence" value="ECO:0007669"/>
    <property type="project" value="UniProtKB-UniRule"/>
</dbReference>
<evidence type="ECO:0000256" key="3">
    <source>
        <dbReference type="ARBA" id="ARBA00022448"/>
    </source>
</evidence>
<organism evidence="11 12">
    <name type="scientific">Catenisphaera adipataccumulans</name>
    <dbReference type="NCBI Taxonomy" id="700500"/>
    <lineage>
        <taxon>Bacteria</taxon>
        <taxon>Bacillati</taxon>
        <taxon>Bacillota</taxon>
        <taxon>Erysipelotrichia</taxon>
        <taxon>Erysipelotrichales</taxon>
        <taxon>Erysipelotrichaceae</taxon>
        <taxon>Catenisphaera</taxon>
    </lineage>
</organism>
<dbReference type="NCBIfam" id="NF001843">
    <property type="entry name" value="PRK00567.1-4"/>
    <property type="match status" value="1"/>
</dbReference>
<dbReference type="RefSeq" id="WP_183327921.1">
    <property type="nucleotide sequence ID" value="NZ_JACHHK010000003.1"/>
</dbReference>
<dbReference type="Proteomes" id="UP000539953">
    <property type="component" value="Unassembled WGS sequence"/>
</dbReference>